<evidence type="ECO:0000256" key="5">
    <source>
        <dbReference type="ARBA" id="ARBA00023242"/>
    </source>
</evidence>
<dbReference type="InterPro" id="IPR008967">
    <property type="entry name" value="p53-like_TF_DNA-bd_sf"/>
</dbReference>
<feature type="compositionally biased region" description="Basic and acidic residues" evidence="7">
    <location>
        <begin position="1428"/>
        <end position="1441"/>
    </location>
</feature>
<evidence type="ECO:0000259" key="8">
    <source>
        <dbReference type="PROSITE" id="PS50010"/>
    </source>
</evidence>
<evidence type="ECO:0000256" key="7">
    <source>
        <dbReference type="SAM" id="MobiDB-lite"/>
    </source>
</evidence>
<feature type="compositionally biased region" description="Basic and acidic residues" evidence="7">
    <location>
        <begin position="299"/>
        <end position="308"/>
    </location>
</feature>
<dbReference type="SMART" id="SM00425">
    <property type="entry name" value="TBOX"/>
    <property type="match status" value="1"/>
</dbReference>
<dbReference type="InterPro" id="IPR036960">
    <property type="entry name" value="T-box_sf"/>
</dbReference>
<dbReference type="PROSITE" id="PS01264">
    <property type="entry name" value="TBOX_2"/>
    <property type="match status" value="1"/>
</dbReference>
<dbReference type="InterPro" id="IPR046360">
    <property type="entry name" value="T-box_DNA-bd"/>
</dbReference>
<dbReference type="Gene3D" id="1.20.900.10">
    <property type="entry name" value="Dbl homology (DH) domain"/>
    <property type="match status" value="1"/>
</dbReference>
<feature type="region of interest" description="Disordered" evidence="7">
    <location>
        <begin position="1024"/>
        <end position="1046"/>
    </location>
</feature>
<dbReference type="InterPro" id="IPR049395">
    <property type="entry name" value="ECT2_PH"/>
</dbReference>
<feature type="region of interest" description="Disordered" evidence="7">
    <location>
        <begin position="250"/>
        <end position="365"/>
    </location>
</feature>
<feature type="region of interest" description="Disordered" evidence="7">
    <location>
        <begin position="849"/>
        <end position="879"/>
    </location>
</feature>
<dbReference type="InterPro" id="IPR001699">
    <property type="entry name" value="TF_T-box"/>
</dbReference>
<feature type="region of interest" description="Disordered" evidence="7">
    <location>
        <begin position="921"/>
        <end position="951"/>
    </location>
</feature>
<keyword evidence="5 6" id="KW-0539">Nucleus</keyword>
<feature type="region of interest" description="Disordered" evidence="7">
    <location>
        <begin position="1421"/>
        <end position="1455"/>
    </location>
</feature>
<dbReference type="Gene3D" id="2.60.40.820">
    <property type="entry name" value="Transcription factor, T-box"/>
    <property type="match status" value="1"/>
</dbReference>
<evidence type="ECO:0000256" key="6">
    <source>
        <dbReference type="PROSITE-ProRule" id="PRU00201"/>
    </source>
</evidence>
<dbReference type="Pfam" id="PF00907">
    <property type="entry name" value="T-box"/>
    <property type="match status" value="1"/>
</dbReference>
<dbReference type="Proteomes" id="UP000095280">
    <property type="component" value="Unplaced"/>
</dbReference>
<keyword evidence="10" id="KW-1185">Reference proteome</keyword>
<dbReference type="CDD" id="cd00160">
    <property type="entry name" value="RhoGEF"/>
    <property type="match status" value="1"/>
</dbReference>
<evidence type="ECO:0000256" key="3">
    <source>
        <dbReference type="ARBA" id="ARBA00023125"/>
    </source>
</evidence>
<feature type="compositionally biased region" description="Low complexity" evidence="7">
    <location>
        <begin position="971"/>
        <end position="986"/>
    </location>
</feature>
<dbReference type="PRINTS" id="PR00937">
    <property type="entry name" value="TBOX"/>
</dbReference>
<dbReference type="SMART" id="SM00325">
    <property type="entry name" value="RhoGEF"/>
    <property type="match status" value="1"/>
</dbReference>
<evidence type="ECO:0000256" key="1">
    <source>
        <dbReference type="ARBA" id="ARBA00004123"/>
    </source>
</evidence>
<dbReference type="GO" id="GO:0000981">
    <property type="term" value="F:DNA-binding transcription factor activity, RNA polymerase II-specific"/>
    <property type="evidence" value="ECO:0007669"/>
    <property type="project" value="TreeGrafter"/>
</dbReference>
<evidence type="ECO:0000256" key="4">
    <source>
        <dbReference type="ARBA" id="ARBA00023163"/>
    </source>
</evidence>
<dbReference type="SUPFAM" id="SSF49417">
    <property type="entry name" value="p53-like transcription factors"/>
    <property type="match status" value="1"/>
</dbReference>
<dbReference type="SUPFAM" id="SSF48065">
    <property type="entry name" value="DBL homology domain (DH-domain)"/>
    <property type="match status" value="1"/>
</dbReference>
<accession>A0A1I8HZL1</accession>
<evidence type="ECO:0000313" key="10">
    <source>
        <dbReference type="Proteomes" id="UP000095280"/>
    </source>
</evidence>
<dbReference type="InterPro" id="IPR018186">
    <property type="entry name" value="TF_T-box_CS"/>
</dbReference>
<evidence type="ECO:0000313" key="11">
    <source>
        <dbReference type="WBParaSite" id="maker-uti_cns_0008962-snap-gene-0.2-mRNA-1"/>
    </source>
</evidence>
<feature type="compositionally biased region" description="Polar residues" evidence="7">
    <location>
        <begin position="252"/>
        <end position="264"/>
    </location>
</feature>
<dbReference type="InterPro" id="IPR000219">
    <property type="entry name" value="DH_dom"/>
</dbReference>
<reference evidence="11" key="1">
    <citation type="submission" date="2016-11" db="UniProtKB">
        <authorList>
            <consortium name="WormBaseParasite"/>
        </authorList>
    </citation>
    <scope>IDENTIFICATION</scope>
</reference>
<keyword evidence="2" id="KW-0805">Transcription regulation</keyword>
<proteinExistence type="predicted"/>
<feature type="domain" description="DH" evidence="8">
    <location>
        <begin position="368"/>
        <end position="551"/>
    </location>
</feature>
<dbReference type="CDD" id="cd20188">
    <property type="entry name" value="T-box_TBX2_3-like"/>
    <property type="match status" value="1"/>
</dbReference>
<comment type="caution">
    <text evidence="6">Lacks conserved residue(s) required for the propagation of feature annotation.</text>
</comment>
<dbReference type="PROSITE" id="PS50252">
    <property type="entry name" value="TBOX_3"/>
    <property type="match status" value="1"/>
</dbReference>
<comment type="subcellular location">
    <subcellularLocation>
        <location evidence="1 6">Nucleus</location>
    </subcellularLocation>
</comment>
<protein>
    <submittedName>
        <fullName evidence="11">DH domain-containing protein</fullName>
    </submittedName>
</protein>
<dbReference type="PANTHER" id="PTHR11267:SF181">
    <property type="entry name" value="OPTOMOTOR-BLIND PROTEIN"/>
    <property type="match status" value="1"/>
</dbReference>
<dbReference type="InterPro" id="IPR035899">
    <property type="entry name" value="DBL_dom_sf"/>
</dbReference>
<evidence type="ECO:0000256" key="2">
    <source>
        <dbReference type="ARBA" id="ARBA00023015"/>
    </source>
</evidence>
<dbReference type="GO" id="GO:0001708">
    <property type="term" value="P:cell fate specification"/>
    <property type="evidence" value="ECO:0007669"/>
    <property type="project" value="TreeGrafter"/>
</dbReference>
<feature type="compositionally biased region" description="Polar residues" evidence="7">
    <location>
        <begin position="921"/>
        <end position="933"/>
    </location>
</feature>
<dbReference type="PROSITE" id="PS50010">
    <property type="entry name" value="DH_2"/>
    <property type="match status" value="1"/>
</dbReference>
<dbReference type="GO" id="GO:0000785">
    <property type="term" value="C:chromatin"/>
    <property type="evidence" value="ECO:0007669"/>
    <property type="project" value="TreeGrafter"/>
</dbReference>
<dbReference type="PANTHER" id="PTHR11267">
    <property type="entry name" value="T-BOX PROTEIN-RELATED"/>
    <property type="match status" value="1"/>
</dbReference>
<feature type="region of interest" description="Disordered" evidence="7">
    <location>
        <begin position="966"/>
        <end position="996"/>
    </location>
</feature>
<name>A0A1I8HZL1_9PLAT</name>
<dbReference type="WBParaSite" id="maker-uti_cns_0008962-snap-gene-0.2-mRNA-1">
    <property type="protein sequence ID" value="maker-uti_cns_0008962-snap-gene-0.2-mRNA-1"/>
    <property type="gene ID" value="maker-uti_cns_0008962-snap-gene-0.2"/>
</dbReference>
<dbReference type="Pfam" id="PF21242">
    <property type="entry name" value="ECT2_PH"/>
    <property type="match status" value="1"/>
</dbReference>
<evidence type="ECO:0000259" key="9">
    <source>
        <dbReference type="PROSITE" id="PS50252"/>
    </source>
</evidence>
<feature type="compositionally biased region" description="Gly residues" evidence="7">
    <location>
        <begin position="633"/>
        <end position="643"/>
    </location>
</feature>
<dbReference type="GO" id="GO:0000978">
    <property type="term" value="F:RNA polymerase II cis-regulatory region sequence-specific DNA binding"/>
    <property type="evidence" value="ECO:0007669"/>
    <property type="project" value="InterPro"/>
</dbReference>
<dbReference type="GO" id="GO:0045893">
    <property type="term" value="P:positive regulation of DNA-templated transcription"/>
    <property type="evidence" value="ECO:0007669"/>
    <property type="project" value="InterPro"/>
</dbReference>
<dbReference type="PROSITE" id="PS01283">
    <property type="entry name" value="TBOX_1"/>
    <property type="match status" value="1"/>
</dbReference>
<dbReference type="Pfam" id="PF00621">
    <property type="entry name" value="RhoGEF"/>
    <property type="match status" value="1"/>
</dbReference>
<keyword evidence="3 6" id="KW-0238">DNA-binding</keyword>
<feature type="domain" description="T-box" evidence="9">
    <location>
        <begin position="1196"/>
        <end position="1374"/>
    </location>
</feature>
<feature type="region of interest" description="Disordered" evidence="7">
    <location>
        <begin position="626"/>
        <end position="663"/>
    </location>
</feature>
<sequence>RTRNAASNRVASWRSSRRCCHQSLTIVPTEPSLKLWPAHVLNKRLIGHAIVHLAVKRSLLRQQVGVDATVQRRNAITVILHPIHQLLGHQGRSQFKRGIEKLATFDYIERFNTNRQGLRQHTGWSEIGEYVWETVAHLRHTNEKSGLHKHANSSEQVGPRHTIAIPGPNAAHYKQTALGIAFGKQAEQRMGILADGVRRGLAWQQRGAWQRRGARWRGVWRPRAAAWQVLWRLAATKGQIIMSTIELKKDSTSNLMPQQQQSDAATDDEPRRKRHRPSTDIMASIGPDSSMANLDDDDNKASGPKDDTIGSLLSPNEAYSRKRRTPGASEKQQQLAPDNGAGVARRRQSRTPEGAGGASGGRDGRAERRFAKAQELAATEGNYVRILQVIVDIIRAEVAELLPPKAADLIFTGLAPIYDLHRDIESDLRAALANWDTGSTTIGSVFASRADKLSQLYPPFVNFFGQAKEELAKWEKKCSKFRAYLRQCRDRPECLRQSLSDLMIRPVQRLPSVTLILADLLKYTSEDSPDYVCLQTALASVRRVLEHINEEKRTTDLRVALFDVMNEVENFPPYLLSAHRTIVDRFDVVEVGSSGTGICRPGAGLTLFLLTDYLLVAKRRQSVASSASTASSAGGGGGGGGPGSSNRYRSPRPGPGSISTRTPSAAKPLRYLELLPLNSVRAVHDIRAPAVDPEDRRRLFAIECRLAACDDTDDETAPACQFCFALAEPLVLSGSGGPNDEPFEVAANSSTVNEASTIASGGGRDKSSILRSVCEQIGRVTCCPNPLDLLLSHSDPAAFPLNLVGIFDRQNMLSAKARRFGRRVVTRVLSNRTPRRTISRALLAAATAAAPSASTQQQPDKPCPAMMADDGFEGNQPESPMMTVRSAAAFPDDEDAHMADAAGTPRVAANPLAENVDVLQNQQRKAPDGQQQVFKKPDKRPKSRPSSSLMSSVCRLNWGSLRHSIAGGKKASSSSADAPASAVSTSRLSRKKQLVSSGSLSMALRKGSDMDCSSSSLASLAVVGESNSTVRNPDDPYDMDDYEDGHKDYEQYDSASISAASAAGRGSRLGNMSVARASTATLANVEQLRCDSIAHLGSAAAVAVSSSSSGSVASVAAAAASASSRFSIGGSGHSSSGSTSSSAKRFRKHFSSWSLFNTASSGVAEGTFNWPMMKLPQFLQGQPATGANYEHARVDLIEKELWQQFHALGTEMVITKSGRRMFPPFKVKISGLDRTAKYAMLMDIVPVDDCRYKFHNCSWVIAGKADPEMPKRIYIHPDSPCTGEQWMQKIVSFHKLKLTNNVSDRHGFTILNSMHKYQPRFHLVCASELHRLPFAPYRSFAFAETQFVAVTAYQNERITQLKIDHNPFAKGFRESGGENCQLIISSNSSAANTSLILWRRRPQSQVADSSFERRLQLEFDQEVPPEEETSRWRLESDESRSRRNPSVHLPTRSNGNLSWHLHQPWLQLSTQENQLPLMLHQPGLSSISTSTETRAVQGDCGGCGGSGGGCGSDGH</sequence>
<organism evidence="10 11">
    <name type="scientific">Macrostomum lignano</name>
    <dbReference type="NCBI Taxonomy" id="282301"/>
    <lineage>
        <taxon>Eukaryota</taxon>
        <taxon>Metazoa</taxon>
        <taxon>Spiralia</taxon>
        <taxon>Lophotrochozoa</taxon>
        <taxon>Platyhelminthes</taxon>
        <taxon>Rhabditophora</taxon>
        <taxon>Macrostomorpha</taxon>
        <taxon>Macrostomida</taxon>
        <taxon>Macrostomidae</taxon>
        <taxon>Macrostomum</taxon>
    </lineage>
</organism>
<feature type="compositionally biased region" description="Low complexity" evidence="7">
    <location>
        <begin position="849"/>
        <end position="859"/>
    </location>
</feature>
<dbReference type="FunFam" id="2.60.40.820:FF:000016">
    <property type="entry name" value="T-box transcription factor TBX2-A"/>
    <property type="match status" value="1"/>
</dbReference>
<dbReference type="GO" id="GO:0005634">
    <property type="term" value="C:nucleus"/>
    <property type="evidence" value="ECO:0007669"/>
    <property type="project" value="UniProtKB-SubCell"/>
</dbReference>
<dbReference type="GO" id="GO:0005085">
    <property type="term" value="F:guanyl-nucleotide exchange factor activity"/>
    <property type="evidence" value="ECO:0007669"/>
    <property type="project" value="InterPro"/>
</dbReference>
<keyword evidence="4" id="KW-0804">Transcription</keyword>